<name>E1YHS8_9BACT</name>
<feature type="transmembrane region" description="Helical" evidence="1">
    <location>
        <begin position="20"/>
        <end position="38"/>
    </location>
</feature>
<gene>
    <name evidence="2" type="ORF">N47_D30060</name>
</gene>
<keyword evidence="1" id="KW-0812">Transmembrane</keyword>
<accession>E1YHS8</accession>
<evidence type="ECO:0000256" key="1">
    <source>
        <dbReference type="SAM" id="Phobius"/>
    </source>
</evidence>
<protein>
    <submittedName>
        <fullName evidence="2">Uncharacterized protein</fullName>
    </submittedName>
</protein>
<sequence>MKLSRNYPDCTEFNPDKLSLLSVILILNVFIWLIFSCFRNLSETGYSSKVLLK</sequence>
<keyword evidence="1" id="KW-0472">Membrane</keyword>
<proteinExistence type="predicted"/>
<evidence type="ECO:0000313" key="2">
    <source>
        <dbReference type="EMBL" id="CBX30197.1"/>
    </source>
</evidence>
<organism evidence="2">
    <name type="scientific">uncultured Desulfobacterium sp</name>
    <dbReference type="NCBI Taxonomy" id="201089"/>
    <lineage>
        <taxon>Bacteria</taxon>
        <taxon>Pseudomonadati</taxon>
        <taxon>Thermodesulfobacteriota</taxon>
        <taxon>Desulfobacteria</taxon>
        <taxon>Desulfobacterales</taxon>
        <taxon>Desulfobacteriaceae</taxon>
        <taxon>Desulfobacterium</taxon>
        <taxon>environmental samples</taxon>
    </lineage>
</organism>
<dbReference type="EMBL" id="FR695874">
    <property type="protein sequence ID" value="CBX30197.1"/>
    <property type="molecule type" value="Genomic_DNA"/>
</dbReference>
<dbReference type="AlphaFoldDB" id="E1YHS8"/>
<reference evidence="2" key="1">
    <citation type="journal article" date="2011" name="Environ. Microbiol.">
        <title>Genomic insights into the metabolic potential of the polycyclic aromatic hydrocarbon degrading sulfate-reducing Deltaproteobacterium N47.</title>
        <authorList>
            <person name="Bergmann F."/>
            <person name="Selesi D."/>
            <person name="Weinmaier T."/>
            <person name="Tischler P."/>
            <person name="Rattei T."/>
            <person name="Meckenstock R.U."/>
        </authorList>
    </citation>
    <scope>NUCLEOTIDE SEQUENCE</scope>
</reference>
<keyword evidence="1" id="KW-1133">Transmembrane helix</keyword>